<dbReference type="RefSeq" id="WP_230822169.1">
    <property type="nucleotide sequence ID" value="NZ_JAJNCU010000005.1"/>
</dbReference>
<evidence type="ECO:0000313" key="3">
    <source>
        <dbReference type="Proteomes" id="UP001549019"/>
    </source>
</evidence>
<name>A0ABV2EAE6_9STAP</name>
<dbReference type="CDD" id="cd06553">
    <property type="entry name" value="ASCH_Ef3133_like"/>
    <property type="match status" value="1"/>
</dbReference>
<dbReference type="SMART" id="SM01022">
    <property type="entry name" value="ASCH"/>
    <property type="match status" value="1"/>
</dbReference>
<organism evidence="2 3">
    <name type="scientific">Salinicoccus halitifaciens</name>
    <dbReference type="NCBI Taxonomy" id="1073415"/>
    <lineage>
        <taxon>Bacteria</taxon>
        <taxon>Bacillati</taxon>
        <taxon>Bacillota</taxon>
        <taxon>Bacilli</taxon>
        <taxon>Bacillales</taxon>
        <taxon>Staphylococcaceae</taxon>
        <taxon>Salinicoccus</taxon>
    </lineage>
</organism>
<keyword evidence="3" id="KW-1185">Reference proteome</keyword>
<reference evidence="2 3" key="1">
    <citation type="submission" date="2024-05" db="EMBL/GenBank/DDBJ databases">
        <title>Genomic Encyclopedia of Type Strains, Phase IV (KMG-IV): sequencing the most valuable type-strain genomes for metagenomic binning, comparative biology and taxonomic classification.</title>
        <authorList>
            <person name="Goeker M."/>
        </authorList>
    </citation>
    <scope>NUCLEOTIDE SEQUENCE [LARGE SCALE GENOMIC DNA]</scope>
    <source>
        <strain evidence="2 3">DSM 25286</strain>
    </source>
</reference>
<gene>
    <name evidence="2" type="ORF">ABHD89_001686</name>
</gene>
<sequence length="145" mass="17105">MKVEELWREFTAKHPEYKDEEYMAWPYGSVPNELAELTQKGIKTATASAYELYELENEPVPEPEDFSIILDSTGEAVCIIRTTRIDVVPFDEVTADFAWKEGEGDRSLQYWRKVHTEFFEEEYARHGMSFNEKIKVVCEEFERVY</sequence>
<dbReference type="SUPFAM" id="SSF88697">
    <property type="entry name" value="PUA domain-like"/>
    <property type="match status" value="1"/>
</dbReference>
<feature type="domain" description="ASCH" evidence="1">
    <location>
        <begin position="28"/>
        <end position="145"/>
    </location>
</feature>
<dbReference type="Pfam" id="PF04266">
    <property type="entry name" value="ASCH"/>
    <property type="match status" value="1"/>
</dbReference>
<dbReference type="PANTHER" id="PTHR39203:SF1">
    <property type="entry name" value="CYTOPLASMIC PROTEIN"/>
    <property type="match status" value="1"/>
</dbReference>
<dbReference type="PANTHER" id="PTHR39203">
    <property type="entry name" value="CYTOPLASMIC PROTEIN-RELATED"/>
    <property type="match status" value="1"/>
</dbReference>
<dbReference type="Gene3D" id="3.10.400.10">
    <property type="entry name" value="Sulfate adenylyltransferase"/>
    <property type="match status" value="1"/>
</dbReference>
<comment type="caution">
    <text evidence="2">The sequence shown here is derived from an EMBL/GenBank/DDBJ whole genome shotgun (WGS) entry which is preliminary data.</text>
</comment>
<dbReference type="Proteomes" id="UP001549019">
    <property type="component" value="Unassembled WGS sequence"/>
</dbReference>
<evidence type="ECO:0000259" key="1">
    <source>
        <dbReference type="SMART" id="SM01022"/>
    </source>
</evidence>
<dbReference type="EMBL" id="JBDZDV010000004">
    <property type="protein sequence ID" value="MET3111271.1"/>
    <property type="molecule type" value="Genomic_DNA"/>
</dbReference>
<dbReference type="InterPro" id="IPR007374">
    <property type="entry name" value="ASCH_domain"/>
</dbReference>
<evidence type="ECO:0000313" key="2">
    <source>
        <dbReference type="EMBL" id="MET3111271.1"/>
    </source>
</evidence>
<dbReference type="InterPro" id="IPR015947">
    <property type="entry name" value="PUA-like_sf"/>
</dbReference>
<accession>A0ABV2EAE6</accession>
<protein>
    <submittedName>
        <fullName evidence="2">Uncharacterized protein YhfF</fullName>
    </submittedName>
</protein>
<dbReference type="PIRSF" id="PIRSF021320">
    <property type="entry name" value="DUF984"/>
    <property type="match status" value="1"/>
</dbReference>
<proteinExistence type="predicted"/>
<dbReference type="InterPro" id="IPR009326">
    <property type="entry name" value="DUF984"/>
</dbReference>